<proteinExistence type="predicted"/>
<sequence length="208" mass="22042">MVGGEQLDCVLLVGHVVPPPLCREHSGGAPGSLPKRSRETAILNDTETLSPVLPNETEEATRRLLAKACERDLMFATAESCTGGMLASLLTDVQGVAHAFERGFVTYTNEAKNEMLGVPLELIEEKGAVSKEVAIAMAEGTLARSRANIALSITGFADSGDEPGLVHLACARAGRVTIHREEHFGPGGRGATRIACMKSAIDMMTEML</sequence>
<dbReference type="Pfam" id="PF02464">
    <property type="entry name" value="CinA"/>
    <property type="match status" value="1"/>
</dbReference>
<comment type="caution">
    <text evidence="2">The sequence shown here is derived from an EMBL/GenBank/DDBJ whole genome shotgun (WGS) entry which is preliminary data.</text>
</comment>
<dbReference type="OrthoDB" id="9801454at2"/>
<evidence type="ECO:0000259" key="1">
    <source>
        <dbReference type="Pfam" id="PF02464"/>
    </source>
</evidence>
<dbReference type="Proteomes" id="UP000298213">
    <property type="component" value="Unassembled WGS sequence"/>
</dbReference>
<dbReference type="InterPro" id="IPR008136">
    <property type="entry name" value="CinA_C"/>
</dbReference>
<organism evidence="2 3">
    <name type="scientific">Sphingomonas parva</name>
    <dbReference type="NCBI Taxonomy" id="2555898"/>
    <lineage>
        <taxon>Bacteria</taxon>
        <taxon>Pseudomonadati</taxon>
        <taxon>Pseudomonadota</taxon>
        <taxon>Alphaproteobacteria</taxon>
        <taxon>Sphingomonadales</taxon>
        <taxon>Sphingomonadaceae</taxon>
        <taxon>Sphingomonas</taxon>
    </lineage>
</organism>
<dbReference type="AlphaFoldDB" id="A0A4Y8ZWR3"/>
<accession>A0A4Y8ZWR3</accession>
<dbReference type="EMBL" id="SPDV01000011">
    <property type="protein sequence ID" value="TFI58916.1"/>
    <property type="molecule type" value="Genomic_DNA"/>
</dbReference>
<evidence type="ECO:0000313" key="3">
    <source>
        <dbReference type="Proteomes" id="UP000298213"/>
    </source>
</evidence>
<dbReference type="SUPFAM" id="SSF142433">
    <property type="entry name" value="CinA-like"/>
    <property type="match status" value="1"/>
</dbReference>
<protein>
    <submittedName>
        <fullName evidence="2">CinA family protein</fullName>
    </submittedName>
</protein>
<dbReference type="Gene3D" id="3.90.950.20">
    <property type="entry name" value="CinA-like"/>
    <property type="match status" value="1"/>
</dbReference>
<dbReference type="NCBIfam" id="TIGR00199">
    <property type="entry name" value="PncC_domain"/>
    <property type="match status" value="1"/>
</dbReference>
<reference evidence="2 3" key="1">
    <citation type="submission" date="2019-03" db="EMBL/GenBank/DDBJ databases">
        <title>Genome sequence of Sphingomonas sp. 17J27-24.</title>
        <authorList>
            <person name="Kim M."/>
            <person name="Maeng S."/>
            <person name="Sathiyaraj S."/>
        </authorList>
    </citation>
    <scope>NUCLEOTIDE SEQUENCE [LARGE SCALE GENOMIC DNA]</scope>
    <source>
        <strain evidence="2 3">17J27-24</strain>
    </source>
</reference>
<evidence type="ECO:0000313" key="2">
    <source>
        <dbReference type="EMBL" id="TFI58916.1"/>
    </source>
</evidence>
<gene>
    <name evidence="2" type="ORF">E2493_07595</name>
</gene>
<keyword evidence="3" id="KW-1185">Reference proteome</keyword>
<dbReference type="InterPro" id="IPR036653">
    <property type="entry name" value="CinA-like_C"/>
</dbReference>
<name>A0A4Y8ZWR3_9SPHN</name>
<feature type="domain" description="CinA C-terminal" evidence="1">
    <location>
        <begin position="61"/>
        <end position="208"/>
    </location>
</feature>